<keyword evidence="1 3" id="KW-0378">Hydrolase</keyword>
<dbReference type="EMBL" id="VIWP01000001">
    <property type="protein sequence ID" value="TWF58776.1"/>
    <property type="molecule type" value="Genomic_DNA"/>
</dbReference>
<dbReference type="PANTHER" id="PTHR43674:SF2">
    <property type="entry name" value="BETA-UREIDOPROPIONASE"/>
    <property type="match status" value="1"/>
</dbReference>
<dbReference type="OrthoDB" id="9803803at2"/>
<dbReference type="AlphaFoldDB" id="A0A561R835"/>
<proteinExistence type="predicted"/>
<dbReference type="Gene3D" id="3.60.110.10">
    <property type="entry name" value="Carbon-nitrogen hydrolase"/>
    <property type="match status" value="1"/>
</dbReference>
<accession>A0A561R835</accession>
<dbReference type="GO" id="GO:0050126">
    <property type="term" value="F:N-carbamoylputrescine amidase activity"/>
    <property type="evidence" value="ECO:0007669"/>
    <property type="project" value="TreeGrafter"/>
</dbReference>
<dbReference type="Pfam" id="PF00795">
    <property type="entry name" value="CN_hydrolase"/>
    <property type="match status" value="1"/>
</dbReference>
<dbReference type="SUPFAM" id="SSF56317">
    <property type="entry name" value="Carbon-nitrogen hydrolase"/>
    <property type="match status" value="1"/>
</dbReference>
<dbReference type="Proteomes" id="UP000320653">
    <property type="component" value="Unassembled WGS sequence"/>
</dbReference>
<evidence type="ECO:0000313" key="4">
    <source>
        <dbReference type="Proteomes" id="UP000320653"/>
    </source>
</evidence>
<name>A0A561R835_9HYPH</name>
<sequence>MSKLTVACAQIECLPGDIASNLAKHLAMIGEARSNGADLVVFPELSLCDYLSVPDTAVLARAPDAEEIRTIAQAADGLDVSFGFVESGADGRCYNSQALVSGGRIVHIHRKLNLPTYGNLQETLHYRPGERLETAALSGGLTAATLICADSWNPALPWLAALQRPDLLIQPIASARSAVGGDFDNPANWAINLRHTAMTYGLPVVMTNHCGTRDGLDFWGGSTVIDAYGRELVSADDKETIIYAGIEAADTAKARDLLPTIRDADPALIRAELERFLAS</sequence>
<dbReference type="PROSITE" id="PS50263">
    <property type="entry name" value="CN_HYDROLASE"/>
    <property type="match status" value="1"/>
</dbReference>
<evidence type="ECO:0000259" key="2">
    <source>
        <dbReference type="PROSITE" id="PS50263"/>
    </source>
</evidence>
<feature type="domain" description="CN hydrolase" evidence="2">
    <location>
        <begin position="4"/>
        <end position="248"/>
    </location>
</feature>
<organism evidence="3 4">
    <name type="scientific">Neorhizobium alkalisoli</name>
    <dbReference type="NCBI Taxonomy" id="528178"/>
    <lineage>
        <taxon>Bacteria</taxon>
        <taxon>Pseudomonadati</taxon>
        <taxon>Pseudomonadota</taxon>
        <taxon>Alphaproteobacteria</taxon>
        <taxon>Hyphomicrobiales</taxon>
        <taxon>Rhizobiaceae</taxon>
        <taxon>Rhizobium/Agrobacterium group</taxon>
        <taxon>Neorhizobium</taxon>
    </lineage>
</organism>
<evidence type="ECO:0000256" key="1">
    <source>
        <dbReference type="ARBA" id="ARBA00022801"/>
    </source>
</evidence>
<dbReference type="InterPro" id="IPR003010">
    <property type="entry name" value="C-N_Hydrolase"/>
</dbReference>
<comment type="caution">
    <text evidence="3">The sequence shown here is derived from an EMBL/GenBank/DDBJ whole genome shotgun (WGS) entry which is preliminary data.</text>
</comment>
<protein>
    <submittedName>
        <fullName evidence="3">Putative amidohydrolase</fullName>
    </submittedName>
</protein>
<evidence type="ECO:0000313" key="3">
    <source>
        <dbReference type="EMBL" id="TWF58776.1"/>
    </source>
</evidence>
<dbReference type="RefSeq" id="WP_145632202.1">
    <property type="nucleotide sequence ID" value="NZ_VIWP01000001.1"/>
</dbReference>
<dbReference type="InterPro" id="IPR050345">
    <property type="entry name" value="Aliph_Amidase/BUP"/>
</dbReference>
<reference evidence="3 4" key="1">
    <citation type="submission" date="2019-06" db="EMBL/GenBank/DDBJ databases">
        <title>Sorghum-associated microbial communities from plants grown in Nebraska, USA.</title>
        <authorList>
            <person name="Schachtman D."/>
        </authorList>
    </citation>
    <scope>NUCLEOTIDE SEQUENCE [LARGE SCALE GENOMIC DNA]</scope>
    <source>
        <strain evidence="3 4">1225</strain>
    </source>
</reference>
<dbReference type="InterPro" id="IPR036526">
    <property type="entry name" value="C-N_Hydrolase_sf"/>
</dbReference>
<gene>
    <name evidence="3" type="ORF">FHW37_101580</name>
</gene>
<keyword evidence="4" id="KW-1185">Reference proteome</keyword>
<dbReference type="PANTHER" id="PTHR43674">
    <property type="entry name" value="NITRILASE C965.09-RELATED"/>
    <property type="match status" value="1"/>
</dbReference>
<dbReference type="GO" id="GO:0033388">
    <property type="term" value="P:putrescine biosynthetic process from arginine"/>
    <property type="evidence" value="ECO:0007669"/>
    <property type="project" value="TreeGrafter"/>
</dbReference>